<reference evidence="2" key="1">
    <citation type="submission" date="2020-02" db="EMBL/GenBank/DDBJ databases">
        <title>Bacillus sedimentmangrovi sp. nov., isolated from sediment of the mangrove ecosystem.</title>
        <authorList>
            <person name="Liu G."/>
        </authorList>
    </citation>
    <scope>NUCLEOTIDE SEQUENCE [LARGE SCALE GENOMIC DNA]</scope>
    <source>
        <strain evidence="2">SgZ-7</strain>
    </source>
</reference>
<comment type="caution">
    <text evidence="2">The sequence shown here is derived from an EMBL/GenBank/DDBJ whole genome shotgun (WGS) entry which is preliminary data.</text>
</comment>
<dbReference type="Gene3D" id="3.90.1720.10">
    <property type="entry name" value="endopeptidase domain like (from Nostoc punctiforme)"/>
    <property type="match status" value="1"/>
</dbReference>
<gene>
    <name evidence="2" type="ORF">G4Z05_15335</name>
</gene>
<sequence length="237" mass="27259">MIQLTYNAIVIYPLNDSHSLEFTKKAIAVFLIFLPFSLLYINYLYVLQNKFFPSNRDGYVLTFEAIKLLQNKGKSFIHATRETKGKINRANLEQILSDIPKHRYTKYTSYNNLPNTFFEQCELSIEEDNKIYIIVSSTGSPASELISVFTKKEYNHVSISFDKDLKTIISYNGGNHVQQPGLNVEDLQSFYQKEDSNILVYSLQATREQKQKLLNKIRNINSEGSADASIVSWTQLS</sequence>
<evidence type="ECO:0000256" key="1">
    <source>
        <dbReference type="SAM" id="Phobius"/>
    </source>
</evidence>
<keyword evidence="3" id="KW-1185">Reference proteome</keyword>
<protein>
    <submittedName>
        <fullName evidence="2">Uncharacterized protein</fullName>
    </submittedName>
</protein>
<proteinExistence type="predicted"/>
<feature type="transmembrane region" description="Helical" evidence="1">
    <location>
        <begin position="26"/>
        <end position="46"/>
    </location>
</feature>
<dbReference type="EMBL" id="JAAIUV010000035">
    <property type="protein sequence ID" value="NEX80207.1"/>
    <property type="molecule type" value="Genomic_DNA"/>
</dbReference>
<name>A0A6B3TX66_9BACI</name>
<dbReference type="AlphaFoldDB" id="A0A6B3TX66"/>
<keyword evidence="1" id="KW-1133">Transmembrane helix</keyword>
<organism evidence="2 3">
    <name type="scientific">Neobacillus thermocopriae</name>
    <dbReference type="NCBI Taxonomy" id="1215031"/>
    <lineage>
        <taxon>Bacteria</taxon>
        <taxon>Bacillati</taxon>
        <taxon>Bacillota</taxon>
        <taxon>Bacilli</taxon>
        <taxon>Bacillales</taxon>
        <taxon>Bacillaceae</taxon>
        <taxon>Neobacillus</taxon>
    </lineage>
</organism>
<accession>A0A6B3TX66</accession>
<dbReference type="Proteomes" id="UP000481621">
    <property type="component" value="Unassembled WGS sequence"/>
</dbReference>
<keyword evidence="1" id="KW-0812">Transmembrane</keyword>
<evidence type="ECO:0000313" key="2">
    <source>
        <dbReference type="EMBL" id="NEX80207.1"/>
    </source>
</evidence>
<evidence type="ECO:0000313" key="3">
    <source>
        <dbReference type="Proteomes" id="UP000481621"/>
    </source>
</evidence>
<keyword evidence="1" id="KW-0472">Membrane</keyword>